<name>A0A7R9FSW8_9CRUS</name>
<dbReference type="PANTHER" id="PTHR23250">
    <property type="entry name" value="DYSFERLIN-RELATED"/>
    <property type="match status" value="1"/>
</dbReference>
<evidence type="ECO:0000313" key="2">
    <source>
        <dbReference type="Proteomes" id="UP000677054"/>
    </source>
</evidence>
<organism evidence="1">
    <name type="scientific">Darwinula stevensoni</name>
    <dbReference type="NCBI Taxonomy" id="69355"/>
    <lineage>
        <taxon>Eukaryota</taxon>
        <taxon>Metazoa</taxon>
        <taxon>Ecdysozoa</taxon>
        <taxon>Arthropoda</taxon>
        <taxon>Crustacea</taxon>
        <taxon>Oligostraca</taxon>
        <taxon>Ostracoda</taxon>
        <taxon>Podocopa</taxon>
        <taxon>Podocopida</taxon>
        <taxon>Darwinulocopina</taxon>
        <taxon>Darwinuloidea</taxon>
        <taxon>Darwinulidae</taxon>
        <taxon>Darwinula</taxon>
    </lineage>
</organism>
<proteinExistence type="predicted"/>
<gene>
    <name evidence="1" type="ORF">DSTB1V02_LOCUS13567</name>
</gene>
<dbReference type="InterPro" id="IPR051513">
    <property type="entry name" value="Tectonin_beta-prop"/>
</dbReference>
<keyword evidence="2" id="KW-1185">Reference proteome</keyword>
<sequence length="665" mass="74714">MPRTNEVYGGNTGLRPRTGPCRSFAFVVLEALFALTWIETGFVDFSRSFFAPWPAPILARSRRRRRASRRRGSEFSARERIARNASSWNPRVAGAWRKSVAAEARLLRVFKASEVRPTREIGFPLCFIRLDACAIGGEGSGRRRVGRPKGGKRRGGGWEMGHGMYWAGGTGEWKGGFHSGLSRAYRRAEPWKTEISEKLIGRQQKEMEGFLDYKQIVEKSTWVKSAVCQWLDATGLWLDAVIDLETVGGSSQGFVESGFVRVRIKTRPGKDVGRLVFFLSFESASSRGESVGSRRQVLASLSEVTCVWPLLDPKRPTVSVETAKGTKRRRPIKVAFPSETEMEDWLAQLGYGVMQVRGQTESPKKNAVWATTGRGDVFVWDPPEDPSAAVPEDDPDRATKMYWRQIGGHLLKVETSPAGVVWGLGYDGTCWAYTRGYGGEPWKSGYISFYTHYLLLKTSGLRLPCHMAKVLREELHSSESERNDSLCDENFRVPGIHAREDDHVLTAQHQMELQTSSRYLIHENDDAWMTGSIDYPGLLGLCCVLDEGMYAAWFPGYAAAKGFICTRQTHYKPMIADNDWEKELDHLGFELGNRSSRTEKEALIGPSREPGGEKSTVNGLFVQVHADTVRLRQQLESSLEEGRSVFDWENARHQDLQVIGDTLKP</sequence>
<evidence type="ECO:0000313" key="1">
    <source>
        <dbReference type="EMBL" id="CAD7253821.1"/>
    </source>
</evidence>
<dbReference type="Proteomes" id="UP000677054">
    <property type="component" value="Unassembled WGS sequence"/>
</dbReference>
<dbReference type="AlphaFoldDB" id="A0A7R9FSW8"/>
<protein>
    <submittedName>
        <fullName evidence="1">Uncharacterized protein</fullName>
    </submittedName>
</protein>
<dbReference type="OrthoDB" id="72441at2759"/>
<accession>A0A7R9FSW8</accession>
<dbReference type="EMBL" id="CAJPEV010006767">
    <property type="protein sequence ID" value="CAG0904367.1"/>
    <property type="molecule type" value="Genomic_DNA"/>
</dbReference>
<reference evidence="1" key="1">
    <citation type="submission" date="2020-11" db="EMBL/GenBank/DDBJ databases">
        <authorList>
            <person name="Tran Van P."/>
        </authorList>
    </citation>
    <scope>NUCLEOTIDE SEQUENCE</scope>
</reference>
<dbReference type="EMBL" id="LR906284">
    <property type="protein sequence ID" value="CAD7253821.1"/>
    <property type="molecule type" value="Genomic_DNA"/>
</dbReference>
<dbReference type="PANTHER" id="PTHR23250:SF1">
    <property type="entry name" value="TECTONIN BETA-PROPELLER REPEAT-CONTAINING PROTEIN 1"/>
    <property type="match status" value="1"/>
</dbReference>